<dbReference type="EMBL" id="SOCA01000008">
    <property type="protein sequence ID" value="TDU66499.1"/>
    <property type="molecule type" value="Genomic_DNA"/>
</dbReference>
<evidence type="ECO:0000313" key="1">
    <source>
        <dbReference type="EMBL" id="TDU66499.1"/>
    </source>
</evidence>
<proteinExistence type="predicted"/>
<comment type="caution">
    <text evidence="1">The sequence shown here is derived from an EMBL/GenBank/DDBJ whole genome shotgun (WGS) entry which is preliminary data.</text>
</comment>
<accession>A0A4R7RNB1</accession>
<evidence type="ECO:0000313" key="2">
    <source>
        <dbReference type="Proteomes" id="UP000295662"/>
    </source>
</evidence>
<name>A0A4R7RNB1_9BACT</name>
<sequence>MLEANVWKPRYESREMSELNNFEFAVPIHIDGGTGHVHVFWSCDASQIQRFLKERYDLIGPDRDSWEGVCIAFPELDEKAGCPTALIALRMWEANAEKFALLAHECFHAAEWMLKQSGYKPPTDWMDLPPEGGPRQAWEDAAYLLQWIMRRSLEGILNDAAGFVSSTIKTPVRAGAI</sequence>
<protein>
    <submittedName>
        <fullName evidence="1">Uncharacterized protein</fullName>
    </submittedName>
</protein>
<organism evidence="1 2">
    <name type="scientific">Prosthecobacter fusiformis</name>
    <dbReference type="NCBI Taxonomy" id="48464"/>
    <lineage>
        <taxon>Bacteria</taxon>
        <taxon>Pseudomonadati</taxon>
        <taxon>Verrucomicrobiota</taxon>
        <taxon>Verrucomicrobiia</taxon>
        <taxon>Verrucomicrobiales</taxon>
        <taxon>Verrucomicrobiaceae</taxon>
        <taxon>Prosthecobacter</taxon>
    </lineage>
</organism>
<dbReference type="AlphaFoldDB" id="A0A4R7RNB1"/>
<keyword evidence="2" id="KW-1185">Reference proteome</keyword>
<gene>
    <name evidence="1" type="ORF">EI77_03594</name>
</gene>
<reference evidence="1 2" key="1">
    <citation type="submission" date="2019-03" db="EMBL/GenBank/DDBJ databases">
        <title>Genomic Encyclopedia of Archaeal and Bacterial Type Strains, Phase II (KMG-II): from individual species to whole genera.</title>
        <authorList>
            <person name="Goeker M."/>
        </authorList>
    </citation>
    <scope>NUCLEOTIDE SEQUENCE [LARGE SCALE GENOMIC DNA]</scope>
    <source>
        <strain evidence="1 2">ATCC 25309</strain>
    </source>
</reference>
<dbReference type="Proteomes" id="UP000295662">
    <property type="component" value="Unassembled WGS sequence"/>
</dbReference>